<name>A0A9Q4L3U3_9EURY</name>
<accession>A0A9Q4L3U3</accession>
<dbReference type="Pfam" id="PF01145">
    <property type="entry name" value="Band_7"/>
    <property type="match status" value="1"/>
</dbReference>
<dbReference type="InterPro" id="IPR001107">
    <property type="entry name" value="Band_7"/>
</dbReference>
<dbReference type="PANTHER" id="PTHR10264:SF19">
    <property type="entry name" value="AT06885P-RELATED"/>
    <property type="match status" value="1"/>
</dbReference>
<keyword evidence="2" id="KW-0812">Transmembrane</keyword>
<proteinExistence type="inferred from homology"/>
<dbReference type="GO" id="GO:0005886">
    <property type="term" value="C:plasma membrane"/>
    <property type="evidence" value="ECO:0007669"/>
    <property type="project" value="InterPro"/>
</dbReference>
<dbReference type="PANTHER" id="PTHR10264">
    <property type="entry name" value="BAND 7 PROTEIN-RELATED"/>
    <property type="match status" value="1"/>
</dbReference>
<evidence type="ECO:0000256" key="1">
    <source>
        <dbReference type="ARBA" id="ARBA00008164"/>
    </source>
</evidence>
<feature type="transmembrane region" description="Helical" evidence="2">
    <location>
        <begin position="12"/>
        <end position="33"/>
    </location>
</feature>
<organism evidence="4 5">
    <name type="scientific">Natrinema salsiterrestre</name>
    <dbReference type="NCBI Taxonomy" id="2950540"/>
    <lineage>
        <taxon>Archaea</taxon>
        <taxon>Methanobacteriati</taxon>
        <taxon>Methanobacteriota</taxon>
        <taxon>Stenosarchaea group</taxon>
        <taxon>Halobacteria</taxon>
        <taxon>Halobacteriales</taxon>
        <taxon>Natrialbaceae</taxon>
        <taxon>Natrinema</taxon>
    </lineage>
</organism>
<feature type="domain" description="Band 7" evidence="3">
    <location>
        <begin position="31"/>
        <end position="181"/>
    </location>
</feature>
<sequence length="181" mass="19521">MLDLPLQTGMGGAVLGIAFVMFVILVVALFSAIEIVEPDERKALFVFGEFRDVIEPGLNVVPPFVSRTKPIPTSLQTVEVVLEDVETADGSTCSVLIRVDVRVVDASAAFTEVDNYRSAFTDVALSTTRSAVQSHEIAALRDPGQLERQIQDDLSAAVDEWGLVVPAVELELASRAPEARP</sequence>
<dbReference type="AlphaFoldDB" id="A0A9Q4L3U3"/>
<dbReference type="InterPro" id="IPR036013">
    <property type="entry name" value="Band_7/SPFH_dom_sf"/>
</dbReference>
<comment type="similarity">
    <text evidence="1">Belongs to the band 7/mec-2 family.</text>
</comment>
<evidence type="ECO:0000313" key="4">
    <source>
        <dbReference type="EMBL" id="MDF9746824.1"/>
    </source>
</evidence>
<reference evidence="4" key="1">
    <citation type="submission" date="2022-06" db="EMBL/GenBank/DDBJ databases">
        <title>Natrinema sp. a new haloarchaeum isolate from saline soil.</title>
        <authorList>
            <person name="Strakova D."/>
            <person name="Galisteo C."/>
            <person name="Sanchez-Porro C."/>
            <person name="Ventosa A."/>
        </authorList>
    </citation>
    <scope>NUCLEOTIDE SEQUENCE</scope>
    <source>
        <strain evidence="4">S1CR25-10</strain>
    </source>
</reference>
<keyword evidence="2" id="KW-0472">Membrane</keyword>
<evidence type="ECO:0000313" key="5">
    <source>
        <dbReference type="Proteomes" id="UP001154061"/>
    </source>
</evidence>
<evidence type="ECO:0000256" key="2">
    <source>
        <dbReference type="SAM" id="Phobius"/>
    </source>
</evidence>
<keyword evidence="5" id="KW-1185">Reference proteome</keyword>
<protein>
    <submittedName>
        <fullName evidence="4">SPFH/Band 7/PHB domain protein</fullName>
    </submittedName>
</protein>
<comment type="caution">
    <text evidence="4">The sequence shown here is derived from an EMBL/GenBank/DDBJ whole genome shotgun (WGS) entry which is preliminary data.</text>
</comment>
<dbReference type="EMBL" id="JAMQOT010000005">
    <property type="protein sequence ID" value="MDF9746824.1"/>
    <property type="molecule type" value="Genomic_DNA"/>
</dbReference>
<dbReference type="SMART" id="SM00244">
    <property type="entry name" value="PHB"/>
    <property type="match status" value="1"/>
</dbReference>
<dbReference type="Proteomes" id="UP001154061">
    <property type="component" value="Unassembled WGS sequence"/>
</dbReference>
<dbReference type="Gene3D" id="3.30.479.30">
    <property type="entry name" value="Band 7 domain"/>
    <property type="match status" value="1"/>
</dbReference>
<dbReference type="SUPFAM" id="SSF117892">
    <property type="entry name" value="Band 7/SPFH domain"/>
    <property type="match status" value="1"/>
</dbReference>
<gene>
    <name evidence="4" type="ORF">NDI89_14630</name>
</gene>
<evidence type="ECO:0000259" key="3">
    <source>
        <dbReference type="SMART" id="SM00244"/>
    </source>
</evidence>
<dbReference type="InterPro" id="IPR043202">
    <property type="entry name" value="Band-7_stomatin-like"/>
</dbReference>
<keyword evidence="2" id="KW-1133">Transmembrane helix</keyword>
<dbReference type="RefSeq" id="WP_277522392.1">
    <property type="nucleotide sequence ID" value="NZ_JAMQOT010000005.1"/>
</dbReference>